<gene>
    <name evidence="2" type="ORF">CMTB2_06666</name>
    <name evidence="3" type="ORF">FE773_03520</name>
</gene>
<dbReference type="Pfam" id="PF25199">
    <property type="entry name" value="nSTAND_NTPase5"/>
    <property type="match status" value="1"/>
</dbReference>
<dbReference type="InterPro" id="IPR057574">
    <property type="entry name" value="nSTAND_NTPase5_dom"/>
</dbReference>
<dbReference type="EMBL" id="CP040463">
    <property type="protein sequence ID" value="QCT94280.1"/>
    <property type="molecule type" value="Genomic_DNA"/>
</dbReference>
<dbReference type="InterPro" id="IPR027417">
    <property type="entry name" value="P-loop_NTPase"/>
</dbReference>
<dbReference type="EMBL" id="ABCJ01000002">
    <property type="protein sequence ID" value="EDM23915.1"/>
    <property type="molecule type" value="Genomic_DNA"/>
</dbReference>
<dbReference type="AlphaFoldDB" id="A0AAI9F2M5"/>
<dbReference type="CDD" id="cd00009">
    <property type="entry name" value="AAA"/>
    <property type="match status" value="1"/>
</dbReference>
<keyword evidence="3" id="KW-0067">ATP-binding</keyword>
<evidence type="ECO:0000259" key="1">
    <source>
        <dbReference type="SMART" id="SM00382"/>
    </source>
</evidence>
<sequence>MVKFSEAKELFRDVVDLNSYIPLTSSEKTKNDLISAIEQKEKMILLTGEAGSGKSLLLKKIYNELQSKKKIFYVTNPYLEINSLLSLLKNIELNVHQILLLDEAQLLNSETWENLRIYADRGNVTIVFATHDTNVKELLEKKHFSTRINYIIPLKKVSKQEVEKFIMTKLLKNNLNEIADMFTDKNFKKIYKYSKGSLRAVNQLMFKLFDVLDYFNKKYPNKIGSKIDNKYIEIAIMDLKAHNA</sequence>
<protein>
    <submittedName>
        <fullName evidence="3">ATP-binding protein</fullName>
    </submittedName>
</protein>
<dbReference type="InterPro" id="IPR003593">
    <property type="entry name" value="AAA+_ATPase"/>
</dbReference>
<reference evidence="3 5" key="2">
    <citation type="submission" date="2019-05" db="EMBL/GenBank/DDBJ databases">
        <title>A comparative analysis of the Nautiliaceae.</title>
        <authorList>
            <person name="Grosche A."/>
            <person name="Smedile F."/>
            <person name="Vetriani C."/>
        </authorList>
    </citation>
    <scope>NUCLEOTIDE SEQUENCE [LARGE SCALE GENOMIC DNA]</scope>
    <source>
        <strain evidence="3 5">TB-2</strain>
    </source>
</reference>
<dbReference type="SMART" id="SM00382">
    <property type="entry name" value="AAA"/>
    <property type="match status" value="1"/>
</dbReference>
<keyword evidence="3" id="KW-0547">Nucleotide-binding</keyword>
<dbReference type="Gene3D" id="3.40.50.300">
    <property type="entry name" value="P-loop containing nucleotide triphosphate hydrolases"/>
    <property type="match status" value="1"/>
</dbReference>
<reference evidence="2 4" key="1">
    <citation type="journal article" date="2011" name="Stand. Genomic Sci.">
        <title>Draft genome sequence of Caminibacter mediatlanticus strain TB-2, an epsilonproteobacterium isolated from a deep-sea hydrothermal vent.</title>
        <authorList>
            <person name="Giovannelli D."/>
            <person name="Ferriera S."/>
            <person name="Johnson J."/>
            <person name="Kravitz S."/>
            <person name="Perez-Rodriguez I."/>
            <person name="Ricci J."/>
            <person name="O'Brien C."/>
            <person name="Voordeckers J.W."/>
            <person name="Bini E."/>
            <person name="Vetriani C."/>
        </authorList>
    </citation>
    <scope>NUCLEOTIDE SEQUENCE [LARGE SCALE GENOMIC DNA]</scope>
    <source>
        <strain evidence="2 4">TB-2</strain>
    </source>
</reference>
<accession>A0AAI9F2M5</accession>
<feature type="domain" description="AAA+ ATPase" evidence="1">
    <location>
        <begin position="40"/>
        <end position="154"/>
    </location>
</feature>
<organism evidence="2 4">
    <name type="scientific">Caminibacter mediatlanticus TB-2</name>
    <dbReference type="NCBI Taxonomy" id="391592"/>
    <lineage>
        <taxon>Bacteria</taxon>
        <taxon>Pseudomonadati</taxon>
        <taxon>Campylobacterota</taxon>
        <taxon>Epsilonproteobacteria</taxon>
        <taxon>Nautiliales</taxon>
        <taxon>Nautiliaceae</taxon>
        <taxon>Caminibacter</taxon>
    </lineage>
</organism>
<dbReference type="GO" id="GO:0005524">
    <property type="term" value="F:ATP binding"/>
    <property type="evidence" value="ECO:0007669"/>
    <property type="project" value="UniProtKB-KW"/>
</dbReference>
<evidence type="ECO:0000313" key="4">
    <source>
        <dbReference type="Proteomes" id="UP000003288"/>
    </source>
</evidence>
<dbReference type="RefSeq" id="WP_007473870.1">
    <property type="nucleotide sequence ID" value="NZ_ABCJ01000002.1"/>
</dbReference>
<keyword evidence="5" id="KW-1185">Reference proteome</keyword>
<dbReference type="Proteomes" id="UP000306825">
    <property type="component" value="Chromosome"/>
</dbReference>
<dbReference type="PANTHER" id="PTHR35894:SF1">
    <property type="entry name" value="PHOSPHORIBULOKINASE _ URIDINE KINASE FAMILY"/>
    <property type="match status" value="1"/>
</dbReference>
<dbReference type="PANTHER" id="PTHR35894">
    <property type="entry name" value="GENERAL SECRETION PATHWAY PROTEIN A-RELATED"/>
    <property type="match status" value="1"/>
</dbReference>
<name>A0AAI9F2M5_9BACT</name>
<dbReference type="Proteomes" id="UP000003288">
    <property type="component" value="Unassembled WGS sequence"/>
</dbReference>
<evidence type="ECO:0000313" key="3">
    <source>
        <dbReference type="EMBL" id="QCT94280.1"/>
    </source>
</evidence>
<dbReference type="SUPFAM" id="SSF52540">
    <property type="entry name" value="P-loop containing nucleoside triphosphate hydrolases"/>
    <property type="match status" value="1"/>
</dbReference>
<evidence type="ECO:0000313" key="5">
    <source>
        <dbReference type="Proteomes" id="UP000306825"/>
    </source>
</evidence>
<proteinExistence type="predicted"/>
<dbReference type="InterPro" id="IPR052026">
    <property type="entry name" value="ExeA_AAA_ATPase_DNA-bind"/>
</dbReference>
<evidence type="ECO:0000313" key="2">
    <source>
        <dbReference type="EMBL" id="EDM23915.1"/>
    </source>
</evidence>